<dbReference type="Gene3D" id="3.30.530.20">
    <property type="match status" value="1"/>
</dbReference>
<keyword evidence="3" id="KW-1185">Reference proteome</keyword>
<dbReference type="RefSeq" id="WP_091065647.1">
    <property type="nucleotide sequence ID" value="NZ_FNCF01000005.1"/>
</dbReference>
<organism evidence="2 3">
    <name type="scientific">Klenkia brasiliensis</name>
    <dbReference type="NCBI Taxonomy" id="333142"/>
    <lineage>
        <taxon>Bacteria</taxon>
        <taxon>Bacillati</taxon>
        <taxon>Actinomycetota</taxon>
        <taxon>Actinomycetes</taxon>
        <taxon>Geodermatophilales</taxon>
        <taxon>Geodermatophilaceae</taxon>
        <taxon>Klenkia</taxon>
    </lineage>
</organism>
<dbReference type="Proteomes" id="UP000198863">
    <property type="component" value="Unassembled WGS sequence"/>
</dbReference>
<feature type="region of interest" description="Disordered" evidence="1">
    <location>
        <begin position="27"/>
        <end position="47"/>
    </location>
</feature>
<reference evidence="3" key="1">
    <citation type="submission" date="2016-10" db="EMBL/GenBank/DDBJ databases">
        <authorList>
            <person name="Varghese N."/>
            <person name="Submissions S."/>
        </authorList>
    </citation>
    <scope>NUCLEOTIDE SEQUENCE [LARGE SCALE GENOMIC DNA]</scope>
    <source>
        <strain evidence="3">DSM 44526</strain>
    </source>
</reference>
<dbReference type="SUPFAM" id="SSF55961">
    <property type="entry name" value="Bet v1-like"/>
    <property type="match status" value="1"/>
</dbReference>
<dbReference type="EMBL" id="FNCF01000005">
    <property type="protein sequence ID" value="SDG71978.1"/>
    <property type="molecule type" value="Genomic_DNA"/>
</dbReference>
<dbReference type="InterPro" id="IPR023393">
    <property type="entry name" value="START-like_dom_sf"/>
</dbReference>
<protein>
    <submittedName>
        <fullName evidence="2">Uncharacterized conserved protein YndB, AHSA1/START domain</fullName>
    </submittedName>
</protein>
<evidence type="ECO:0000256" key="1">
    <source>
        <dbReference type="SAM" id="MobiDB-lite"/>
    </source>
</evidence>
<dbReference type="CDD" id="cd07812">
    <property type="entry name" value="SRPBCC"/>
    <property type="match status" value="1"/>
</dbReference>
<sequence>MARQRTVTDSVVVAVPPAAVYALVADPTRTPGWSPENRGARTDRPGPLPVGAVFTGLNERRGVRWVTECVVTAADPGARFAFRVRAIGGARRRLRARIASWEHRLEPVELPGGGAGTRVTQTWTDERTMPDAVARVFDAVATRGPFADFQRRNLAESLQRLRAVLEA</sequence>
<dbReference type="Pfam" id="PF10604">
    <property type="entry name" value="Polyketide_cyc2"/>
    <property type="match status" value="1"/>
</dbReference>
<accession>A0A1G7WJD6</accession>
<dbReference type="InterPro" id="IPR019587">
    <property type="entry name" value="Polyketide_cyclase/dehydratase"/>
</dbReference>
<evidence type="ECO:0000313" key="3">
    <source>
        <dbReference type="Proteomes" id="UP000198863"/>
    </source>
</evidence>
<gene>
    <name evidence="2" type="ORF">SAMN05660324_3368</name>
</gene>
<proteinExistence type="predicted"/>
<name>A0A1G7WJD6_9ACTN</name>
<evidence type="ECO:0000313" key="2">
    <source>
        <dbReference type="EMBL" id="SDG71978.1"/>
    </source>
</evidence>
<dbReference type="OrthoDB" id="4618973at2"/>
<dbReference type="AlphaFoldDB" id="A0A1G7WJD6"/>